<evidence type="ECO:0000313" key="1">
    <source>
        <dbReference type="EMBL" id="SVC66833.1"/>
    </source>
</evidence>
<dbReference type="EMBL" id="UINC01104001">
    <property type="protein sequence ID" value="SVC66833.1"/>
    <property type="molecule type" value="Genomic_DNA"/>
</dbReference>
<sequence>MVNCTRRRFVQTGLLATVMGMRPRSAFARQGQVRTIAGTGVAG</sequence>
<feature type="non-terminal residue" evidence="1">
    <location>
        <position position="43"/>
    </location>
</feature>
<protein>
    <submittedName>
        <fullName evidence="1">Uncharacterized protein</fullName>
    </submittedName>
</protein>
<name>A0A382P099_9ZZZZ</name>
<accession>A0A382P099</accession>
<organism evidence="1">
    <name type="scientific">marine metagenome</name>
    <dbReference type="NCBI Taxonomy" id="408172"/>
    <lineage>
        <taxon>unclassified sequences</taxon>
        <taxon>metagenomes</taxon>
        <taxon>ecological metagenomes</taxon>
    </lineage>
</organism>
<proteinExistence type="predicted"/>
<reference evidence="1" key="1">
    <citation type="submission" date="2018-05" db="EMBL/GenBank/DDBJ databases">
        <authorList>
            <person name="Lanie J.A."/>
            <person name="Ng W.-L."/>
            <person name="Kazmierczak K.M."/>
            <person name="Andrzejewski T.M."/>
            <person name="Davidsen T.M."/>
            <person name="Wayne K.J."/>
            <person name="Tettelin H."/>
            <person name="Glass J.I."/>
            <person name="Rusch D."/>
            <person name="Podicherti R."/>
            <person name="Tsui H.-C.T."/>
            <person name="Winkler M.E."/>
        </authorList>
    </citation>
    <scope>NUCLEOTIDE SEQUENCE</scope>
</reference>
<gene>
    <name evidence="1" type="ORF">METZ01_LOCUS319687</name>
</gene>
<dbReference type="AlphaFoldDB" id="A0A382P099"/>